<dbReference type="PROSITE" id="PS51257">
    <property type="entry name" value="PROKAR_LIPOPROTEIN"/>
    <property type="match status" value="1"/>
</dbReference>
<comment type="caution">
    <text evidence="4">The sequence shown here is derived from an EMBL/GenBank/DDBJ whole genome shotgun (WGS) entry which is preliminary data.</text>
</comment>
<organism evidence="4 5">
    <name type="scientific">Moraxella canis</name>
    <dbReference type="NCBI Taxonomy" id="90239"/>
    <lineage>
        <taxon>Bacteria</taxon>
        <taxon>Pseudomonadati</taxon>
        <taxon>Pseudomonadota</taxon>
        <taxon>Gammaproteobacteria</taxon>
        <taxon>Moraxellales</taxon>
        <taxon>Moraxellaceae</taxon>
        <taxon>Moraxella</taxon>
    </lineage>
</organism>
<feature type="signal peptide" evidence="2">
    <location>
        <begin position="1"/>
        <end position="19"/>
    </location>
</feature>
<accession>A0A1S9ZQ21</accession>
<dbReference type="InterPro" id="IPR011250">
    <property type="entry name" value="OMP/PagP_B-barrel"/>
</dbReference>
<protein>
    <recommendedName>
        <fullName evidence="3">Transferrin-binding protein B C-lobe/N-lobe beta-barrel domain-containing protein</fullName>
    </recommendedName>
</protein>
<sequence length="249" mass="25010">MSISAFKIFAVSISAAALAACSSSSSPSPAPSPTTPTINTPSTGSNNTKPTTPSKPTSPAIKGNQINFNANKIAGANQATANTSDVAVVTIDGKAVSFDLSGFNVGKVVNISASNMARVGSGNGYLESSRFGYIKEGVNGTPALFSQGTVTNNMPTTGKATYTGFAAHVANGQVTTPNAKFTVDYGNKTVAGTIGNHVSLAGTISGNQFSGTKNGFSTNGYFYGDGAKELGGTYKNTAGTVSGAYGAKK</sequence>
<evidence type="ECO:0000256" key="1">
    <source>
        <dbReference type="SAM" id="MobiDB-lite"/>
    </source>
</evidence>
<dbReference type="Proteomes" id="UP000190322">
    <property type="component" value="Unassembled WGS sequence"/>
</dbReference>
<feature type="compositionally biased region" description="Low complexity" evidence="1">
    <location>
        <begin position="35"/>
        <end position="59"/>
    </location>
</feature>
<dbReference type="EMBL" id="MUXT01000001">
    <property type="protein sequence ID" value="OOR85440.1"/>
    <property type="molecule type" value="Genomic_DNA"/>
</dbReference>
<evidence type="ECO:0000256" key="2">
    <source>
        <dbReference type="SAM" id="SignalP"/>
    </source>
</evidence>
<dbReference type="Pfam" id="PF01298">
    <property type="entry name" value="TbpB_B_D"/>
    <property type="match status" value="1"/>
</dbReference>
<proteinExistence type="predicted"/>
<dbReference type="InterPro" id="IPR001677">
    <property type="entry name" value="TbpB_B_D"/>
</dbReference>
<dbReference type="Gene3D" id="2.40.160.90">
    <property type="match status" value="1"/>
</dbReference>
<reference evidence="4 5" key="1">
    <citation type="submission" date="2017-02" db="EMBL/GenBank/DDBJ databases">
        <title>Draft genome sequence of Moraxella canis CCUG 8415A type strain.</title>
        <authorList>
            <person name="Engstrom-Jakobsson H."/>
            <person name="Salva-Serra F."/>
            <person name="Thorell K."/>
            <person name="Gonzales-Siles L."/>
            <person name="Karlsson R."/>
            <person name="Boulund F."/>
            <person name="Engstrand L."/>
            <person name="Moore E."/>
        </authorList>
    </citation>
    <scope>NUCLEOTIDE SEQUENCE [LARGE SCALE GENOMIC DNA]</scope>
    <source>
        <strain evidence="4 5">CCUG 8415A</strain>
    </source>
</reference>
<gene>
    <name evidence="4" type="ORF">B0180_01215</name>
</gene>
<name>A0A1S9ZQ21_9GAMM</name>
<keyword evidence="2" id="KW-0732">Signal</keyword>
<evidence type="ECO:0000259" key="3">
    <source>
        <dbReference type="Pfam" id="PF01298"/>
    </source>
</evidence>
<feature type="domain" description="Transferrin-binding protein B C-lobe/N-lobe beta-barrel" evidence="3">
    <location>
        <begin position="154"/>
        <end position="249"/>
    </location>
</feature>
<feature type="chain" id="PRO_5013046327" description="Transferrin-binding protein B C-lobe/N-lobe beta-barrel domain-containing protein" evidence="2">
    <location>
        <begin position="20"/>
        <end position="249"/>
    </location>
</feature>
<dbReference type="RefSeq" id="WP_078255300.1">
    <property type="nucleotide sequence ID" value="NZ_MUXT01000001.1"/>
</dbReference>
<evidence type="ECO:0000313" key="5">
    <source>
        <dbReference type="Proteomes" id="UP000190322"/>
    </source>
</evidence>
<dbReference type="AlphaFoldDB" id="A0A1S9ZQ21"/>
<dbReference type="SUPFAM" id="SSF56925">
    <property type="entry name" value="OMPA-like"/>
    <property type="match status" value="1"/>
</dbReference>
<feature type="region of interest" description="Disordered" evidence="1">
    <location>
        <begin position="22"/>
        <end position="63"/>
    </location>
</feature>
<evidence type="ECO:0000313" key="4">
    <source>
        <dbReference type="EMBL" id="OOR85440.1"/>
    </source>
</evidence>